<dbReference type="OrthoDB" id="1822491at2"/>
<dbReference type="GO" id="GO:0006310">
    <property type="term" value="P:DNA recombination"/>
    <property type="evidence" value="ECO:0007669"/>
    <property type="project" value="UniProtKB-KW"/>
</dbReference>
<dbReference type="PROSITE" id="PS51898">
    <property type="entry name" value="TYR_RECOMBINASE"/>
    <property type="match status" value="1"/>
</dbReference>
<proteinExistence type="predicted"/>
<accession>A0A4R0HJR6</accession>
<dbReference type="AlphaFoldDB" id="A0A4R0HJR6"/>
<sequence length="228" mass="24916">MGGGGLRPLFRAAATGAGADRGRDRGAELAGVERRGVDLENGELMIEDTRVVVAGRAQASDGKSEASQREISLDAFTVRHLKRFIDQMNQERKDFGRSYPDHDYLMAGPEGRPLHPDTITARFNRMVDRAGVPRIRLHDVRHTYATLVQDAGNNIKTLSERIGHADVTVTGKIYAHRSRGTDRVMADAMGAMIERLAADNEASETAVEARLGNDLGNDGTEPDRDPPE</sequence>
<dbReference type="Proteomes" id="UP000292346">
    <property type="component" value="Unassembled WGS sequence"/>
</dbReference>
<dbReference type="EMBL" id="SJJZ01000001">
    <property type="protein sequence ID" value="TCC10000.1"/>
    <property type="molecule type" value="Genomic_DNA"/>
</dbReference>
<evidence type="ECO:0000313" key="4">
    <source>
        <dbReference type="EMBL" id="TCC10000.1"/>
    </source>
</evidence>
<gene>
    <name evidence="4" type="ORF">E0H45_01280</name>
</gene>
<keyword evidence="5" id="KW-1185">Reference proteome</keyword>
<dbReference type="SUPFAM" id="SSF56349">
    <property type="entry name" value="DNA breaking-rejoining enzymes"/>
    <property type="match status" value="1"/>
</dbReference>
<comment type="caution">
    <text evidence="4">The sequence shown here is derived from an EMBL/GenBank/DDBJ whole genome shotgun (WGS) entry which is preliminary data.</text>
</comment>
<dbReference type="Pfam" id="PF00589">
    <property type="entry name" value="Phage_integrase"/>
    <property type="match status" value="1"/>
</dbReference>
<dbReference type="InterPro" id="IPR050090">
    <property type="entry name" value="Tyrosine_recombinase_XerCD"/>
</dbReference>
<keyword evidence="1" id="KW-0233">DNA recombination</keyword>
<dbReference type="GO" id="GO:0003677">
    <property type="term" value="F:DNA binding"/>
    <property type="evidence" value="ECO:0007669"/>
    <property type="project" value="InterPro"/>
</dbReference>
<feature type="domain" description="Tyr recombinase" evidence="3">
    <location>
        <begin position="1"/>
        <end position="187"/>
    </location>
</feature>
<feature type="region of interest" description="Disordered" evidence="2">
    <location>
        <begin position="204"/>
        <end position="228"/>
    </location>
</feature>
<dbReference type="InterPro" id="IPR002104">
    <property type="entry name" value="Integrase_catalytic"/>
</dbReference>
<dbReference type="Gene3D" id="1.10.443.10">
    <property type="entry name" value="Intergrase catalytic core"/>
    <property type="match status" value="1"/>
</dbReference>
<protein>
    <submittedName>
        <fullName evidence="4">Site-specific integrase</fullName>
    </submittedName>
</protein>
<dbReference type="InterPro" id="IPR013762">
    <property type="entry name" value="Integrase-like_cat_sf"/>
</dbReference>
<evidence type="ECO:0000256" key="1">
    <source>
        <dbReference type="ARBA" id="ARBA00023172"/>
    </source>
</evidence>
<name>A0A4R0HJR6_9ACTN</name>
<dbReference type="PANTHER" id="PTHR30349:SF64">
    <property type="entry name" value="PROPHAGE INTEGRASE INTD-RELATED"/>
    <property type="match status" value="1"/>
</dbReference>
<evidence type="ECO:0000259" key="3">
    <source>
        <dbReference type="PROSITE" id="PS51898"/>
    </source>
</evidence>
<organism evidence="4 5">
    <name type="scientific">Kribbella soli</name>
    <dbReference type="NCBI Taxonomy" id="1124743"/>
    <lineage>
        <taxon>Bacteria</taxon>
        <taxon>Bacillati</taxon>
        <taxon>Actinomycetota</taxon>
        <taxon>Actinomycetes</taxon>
        <taxon>Propionibacteriales</taxon>
        <taxon>Kribbellaceae</taxon>
        <taxon>Kribbella</taxon>
    </lineage>
</organism>
<evidence type="ECO:0000313" key="5">
    <source>
        <dbReference type="Proteomes" id="UP000292346"/>
    </source>
</evidence>
<dbReference type="PANTHER" id="PTHR30349">
    <property type="entry name" value="PHAGE INTEGRASE-RELATED"/>
    <property type="match status" value="1"/>
</dbReference>
<dbReference type="InterPro" id="IPR011010">
    <property type="entry name" value="DNA_brk_join_enz"/>
</dbReference>
<reference evidence="4 5" key="1">
    <citation type="submission" date="2019-02" db="EMBL/GenBank/DDBJ databases">
        <title>Kribbella capetownensis sp. nov. and Kribbella speibonae sp. nov., isolated from soil.</title>
        <authorList>
            <person name="Curtis S.M."/>
            <person name="Norton I."/>
            <person name="Everest G.J."/>
            <person name="Meyers P.R."/>
        </authorList>
    </citation>
    <scope>NUCLEOTIDE SEQUENCE [LARGE SCALE GENOMIC DNA]</scope>
    <source>
        <strain evidence="4 5">KCTC 29219</strain>
    </source>
</reference>
<evidence type="ECO:0000256" key="2">
    <source>
        <dbReference type="SAM" id="MobiDB-lite"/>
    </source>
</evidence>
<dbReference type="CDD" id="cd01189">
    <property type="entry name" value="INT_ICEBs1_C_like"/>
    <property type="match status" value="1"/>
</dbReference>
<dbReference type="GO" id="GO:0015074">
    <property type="term" value="P:DNA integration"/>
    <property type="evidence" value="ECO:0007669"/>
    <property type="project" value="InterPro"/>
</dbReference>